<organism evidence="2 3">
    <name type="scientific">Nocardia nova</name>
    <dbReference type="NCBI Taxonomy" id="37330"/>
    <lineage>
        <taxon>Bacteria</taxon>
        <taxon>Bacillati</taxon>
        <taxon>Actinomycetota</taxon>
        <taxon>Actinomycetes</taxon>
        <taxon>Mycobacteriales</taxon>
        <taxon>Nocardiaceae</taxon>
        <taxon>Nocardia</taxon>
    </lineage>
</organism>
<protein>
    <submittedName>
        <fullName evidence="2">DUF397 domain-containing protein</fullName>
    </submittedName>
</protein>
<comment type="caution">
    <text evidence="2">The sequence shown here is derived from an EMBL/GenBank/DDBJ whole genome shotgun (WGS) entry which is preliminary data.</text>
</comment>
<dbReference type="Pfam" id="PF04149">
    <property type="entry name" value="DUF397"/>
    <property type="match status" value="1"/>
</dbReference>
<evidence type="ECO:0000313" key="2">
    <source>
        <dbReference type="EMBL" id="PPJ25657.1"/>
    </source>
</evidence>
<dbReference type="Proteomes" id="UP000238356">
    <property type="component" value="Unassembled WGS sequence"/>
</dbReference>
<keyword evidence="3" id="KW-1185">Reference proteome</keyword>
<evidence type="ECO:0000259" key="1">
    <source>
        <dbReference type="Pfam" id="PF04149"/>
    </source>
</evidence>
<dbReference type="EMBL" id="PSZD01000015">
    <property type="protein sequence ID" value="PPJ25657.1"/>
    <property type="molecule type" value="Genomic_DNA"/>
</dbReference>
<dbReference type="InterPro" id="IPR007278">
    <property type="entry name" value="DUF397"/>
</dbReference>
<proteinExistence type="predicted"/>
<sequence length="127" mass="13729">MMFTGPRRAGRRTSTYSDHGNGCVAVDFLSDSTGSHTALIEVTDTKLADSPAILFTPAQWSAWQDEVASNELTNTNGCVNVTAADGTWRVDAVDGTATFLFNQTEWRAFRKGVLDNEFAADVAFATT</sequence>
<evidence type="ECO:0000313" key="3">
    <source>
        <dbReference type="Proteomes" id="UP000238356"/>
    </source>
</evidence>
<accession>A0A2S6A271</accession>
<gene>
    <name evidence="2" type="ORF">C5F51_22810</name>
</gene>
<name>A0A2S6A271_9NOCA</name>
<reference evidence="2 3" key="1">
    <citation type="submission" date="2018-02" db="EMBL/GenBank/DDBJ databases">
        <title>8 Nocardia nova and 1 Nocardia cyriacigeorgica strain used for evolution to TMP-SMX.</title>
        <authorList>
            <person name="Mehta H."/>
            <person name="Weng J."/>
            <person name="Shamoo Y."/>
        </authorList>
    </citation>
    <scope>NUCLEOTIDE SEQUENCE [LARGE SCALE GENOMIC DNA]</scope>
    <source>
        <strain evidence="2 3">BAA2227</strain>
    </source>
</reference>
<feature type="domain" description="DUF397" evidence="1">
    <location>
        <begin position="12"/>
        <end position="66"/>
    </location>
</feature>
<dbReference type="AlphaFoldDB" id="A0A2S6A271"/>